<reference evidence="2" key="1">
    <citation type="submission" date="2023-10" db="EMBL/GenBank/DDBJ databases">
        <authorList>
            <person name="Chen Y."/>
            <person name="Shah S."/>
            <person name="Dougan E. K."/>
            <person name="Thang M."/>
            <person name="Chan C."/>
        </authorList>
    </citation>
    <scope>NUCLEOTIDE SEQUENCE [LARGE SCALE GENOMIC DNA]</scope>
</reference>
<gene>
    <name evidence="2" type="ORF">PCOR1329_LOCUS36031</name>
</gene>
<proteinExistence type="predicted"/>
<feature type="region of interest" description="Disordered" evidence="1">
    <location>
        <begin position="1032"/>
        <end position="1059"/>
    </location>
</feature>
<keyword evidence="3" id="KW-1185">Reference proteome</keyword>
<feature type="region of interest" description="Disordered" evidence="1">
    <location>
        <begin position="395"/>
        <end position="440"/>
    </location>
</feature>
<feature type="compositionally biased region" description="Low complexity" evidence="1">
    <location>
        <begin position="409"/>
        <end position="438"/>
    </location>
</feature>
<comment type="caution">
    <text evidence="2">The sequence shown here is derived from an EMBL/GenBank/DDBJ whole genome shotgun (WGS) entry which is preliminary data.</text>
</comment>
<evidence type="ECO:0000256" key="1">
    <source>
        <dbReference type="SAM" id="MobiDB-lite"/>
    </source>
</evidence>
<protein>
    <submittedName>
        <fullName evidence="2">Uncharacterized protein</fullName>
    </submittedName>
</protein>
<evidence type="ECO:0000313" key="3">
    <source>
        <dbReference type="Proteomes" id="UP001189429"/>
    </source>
</evidence>
<dbReference type="EMBL" id="CAUYUJ010014393">
    <property type="protein sequence ID" value="CAK0840638.1"/>
    <property type="molecule type" value="Genomic_DNA"/>
</dbReference>
<feature type="compositionally biased region" description="Low complexity" evidence="1">
    <location>
        <begin position="1267"/>
        <end position="1279"/>
    </location>
</feature>
<feature type="compositionally biased region" description="Polar residues" evidence="1">
    <location>
        <begin position="1035"/>
        <end position="1044"/>
    </location>
</feature>
<sequence length="1293" mass="143122">MRLRLRSRLFVDDSVGAQSMGQRLQKVLLTNTFDLDMENFLFCILPQMLKRLSLLDEKVFAEEFAVLDRLQKNRREVCEQELGVRMSVGKRIPLEVACGASAPAAFKGNEFLAALSRASRMLRWLAVSLLPDVHRAMQQQEGKRAEASTFSYLWQGVENNILQHVVNFVCEERVKHLSLHFDGVRVDVDRVAATGSLGDFCSGCSERVQAATGYAVTLRNKEHSYFFDLLRAKSAAVVDEGGPRSNEDNKHLLLRGNCIPCAFAAVTDQWQSVREKILEQPVEDVRKYRDAAEVLGTRFFPRASLLDCQEGGSLLRAENGGLPHCVGALIQGGSVVICEKGAARKMSVFDFEECYASALDMKMVVAFRLGDSIDAEESARLDGLLDLLAVGRWEDDGPTPPSRKRRRLASQAARAARGSPVSSSSPSPTPSARSATRSNINSRRHNENLNFFELLHAKGLAVDDYDSGAPSSADDQLFRRGNCIPCALAAVTGQWQSVREKIVEQQAEDFRKYRDAAELLGTRFFPRTSLQDCTEGCYLLHAENGGLPRCVGAVIQCGEVVICEKGKAQKMSVSVFAECYASALDIKTVVAFRLDDGIDDDESAQLDGLLDLLAAGDDEGGEASCDEESCDEGTVDVRSELLRALKAEVDAAKAAVGRGRQSRCILCPFKEFDMSSPKAKRNLLTHLSNYHNPEKKSQRTGTRQMGCGNYVASGTKQMKMVFAMFDSDRCQGKSQGRYLERSAQMLRQSVKPALTCLRIDRDIRLLLDGAGPTFINAAAVQSWPFEGPTTLARRVGDTYYSHAFAEIFFKEFMLNYGRVRPTRARIVVRCAEAGSQLTHLLPQKVPQWLELLEDLLSAPFVRAARDQLMQQLLDHDEFVHVSIDAAIRAAMRIKGQANYRDSAEKRAAAPFDDTVAKRRILTVRGRTAAVAGMWPIASEAARNIKDMLQMRLPQAALDQCRSIATDEPSGELYGQLLEICKNLTWLSLDPVHLAIVYNSTVPRPGQTALRTVLNKFNNIDYQATSDAWGPAYTGGQLQPLTPDQNRSRDAVKNGSMPSREAQRLLDNLNGEEPFKITDDFVRATAAITSVYWDEVNRGTASGRLLVDVLWSATSVERAQFLFNNTRMRHSLPKKCQSLIGSGTSPNEALHAEVNKWFRNQPELYLETLELQLAAATHAKLIAHNAAMYAPALRALTSQTVLATAMGRQLASPDEWQRICAAQASGVGAPAKACLPKSAQRKASQPLAKQWAKDRKNFKSIVRKRPAAMKAAQKRPAAMKGVKRTPFNRKRVIR</sequence>
<feature type="compositionally biased region" description="Basic residues" evidence="1">
    <location>
        <begin position="1280"/>
        <end position="1293"/>
    </location>
</feature>
<evidence type="ECO:0000313" key="2">
    <source>
        <dbReference type="EMBL" id="CAK0840638.1"/>
    </source>
</evidence>
<organism evidence="2 3">
    <name type="scientific">Prorocentrum cordatum</name>
    <dbReference type="NCBI Taxonomy" id="2364126"/>
    <lineage>
        <taxon>Eukaryota</taxon>
        <taxon>Sar</taxon>
        <taxon>Alveolata</taxon>
        <taxon>Dinophyceae</taxon>
        <taxon>Prorocentrales</taxon>
        <taxon>Prorocentraceae</taxon>
        <taxon>Prorocentrum</taxon>
    </lineage>
</organism>
<accession>A0ABN9T6F2</accession>
<feature type="region of interest" description="Disordered" evidence="1">
    <location>
        <begin position="1261"/>
        <end position="1293"/>
    </location>
</feature>
<dbReference type="Proteomes" id="UP001189429">
    <property type="component" value="Unassembled WGS sequence"/>
</dbReference>
<name>A0ABN9T6F2_9DINO</name>